<dbReference type="Proteomes" id="UP000198833">
    <property type="component" value="Unassembled WGS sequence"/>
</dbReference>
<reference evidence="1 2" key="1">
    <citation type="submission" date="2016-10" db="EMBL/GenBank/DDBJ databases">
        <authorList>
            <person name="de Groot N.N."/>
        </authorList>
    </citation>
    <scope>NUCLEOTIDE SEQUENCE [LARGE SCALE GENOMIC DNA]</scope>
    <source>
        <strain evidence="1 2">DSM 15695</strain>
    </source>
</reference>
<dbReference type="RefSeq" id="WP_092572529.1">
    <property type="nucleotide sequence ID" value="NZ_FOEN01000010.1"/>
</dbReference>
<dbReference type="InterPro" id="IPR003772">
    <property type="entry name" value="YceD"/>
</dbReference>
<keyword evidence="2" id="KW-1185">Reference proteome</keyword>
<proteinExistence type="predicted"/>
<dbReference type="OrthoDB" id="9790372at2"/>
<dbReference type="AlphaFoldDB" id="A0A1H9FYH8"/>
<organism evidence="1 2">
    <name type="scientific">Ignavigranum ruoffiae</name>
    <dbReference type="NCBI Taxonomy" id="89093"/>
    <lineage>
        <taxon>Bacteria</taxon>
        <taxon>Bacillati</taxon>
        <taxon>Bacillota</taxon>
        <taxon>Bacilli</taxon>
        <taxon>Lactobacillales</taxon>
        <taxon>Aerococcaceae</taxon>
        <taxon>Ignavigranum</taxon>
    </lineage>
</organism>
<name>A0A1H9FYH8_9LACT</name>
<dbReference type="STRING" id="89093.SAMN04488558_11068"/>
<protein>
    <recommendedName>
        <fullName evidence="3">ACR, COG1399</fullName>
    </recommendedName>
</protein>
<evidence type="ECO:0000313" key="1">
    <source>
        <dbReference type="EMBL" id="SEQ42894.1"/>
    </source>
</evidence>
<dbReference type="EMBL" id="FOEN01000010">
    <property type="protein sequence ID" value="SEQ42894.1"/>
    <property type="molecule type" value="Genomic_DNA"/>
</dbReference>
<evidence type="ECO:0000313" key="2">
    <source>
        <dbReference type="Proteomes" id="UP000198833"/>
    </source>
</evidence>
<evidence type="ECO:0008006" key="3">
    <source>
        <dbReference type="Google" id="ProtNLM"/>
    </source>
</evidence>
<sequence length="180" mass="20621">MKWTLREIREYPEAILPFSESLEIEQSLMAKEDSIISVQEVKVDGYLSVIDDAYILHGTIEATLTLPSSRSLTPVELSLTIPIRERYVEADYDMIEDSSEETVLVLDHDYIDLDNSVVDTIILNIPHRILAPGEETDQLPSGKDWEVLTQDQYEARLKESKENHIDPRFAALKTMLDEDQ</sequence>
<dbReference type="Pfam" id="PF02620">
    <property type="entry name" value="YceD"/>
    <property type="match status" value="1"/>
</dbReference>
<gene>
    <name evidence="1" type="ORF">SAMN04488558_11068</name>
</gene>
<accession>A0A1H9FYH8</accession>